<dbReference type="Gene3D" id="1.25.10.10">
    <property type="entry name" value="Leucine-rich Repeat Variant"/>
    <property type="match status" value="1"/>
</dbReference>
<feature type="compositionally biased region" description="Low complexity" evidence="5">
    <location>
        <begin position="581"/>
        <end position="597"/>
    </location>
</feature>
<dbReference type="InterPro" id="IPR050840">
    <property type="entry name" value="Adaptor_Complx_Large_Subunit"/>
</dbReference>
<dbReference type="OrthoDB" id="29308at2759"/>
<dbReference type="STRING" id="2094558.A0A314YQS0"/>
<dbReference type="GO" id="GO:0030117">
    <property type="term" value="C:membrane coat"/>
    <property type="evidence" value="ECO:0007669"/>
    <property type="project" value="InterPro"/>
</dbReference>
<feature type="compositionally biased region" description="Polar residues" evidence="5">
    <location>
        <begin position="598"/>
        <end position="610"/>
    </location>
</feature>
<dbReference type="Pfam" id="PF01602">
    <property type="entry name" value="Adaptin_N"/>
    <property type="match status" value="1"/>
</dbReference>
<feature type="region of interest" description="Disordered" evidence="5">
    <location>
        <begin position="569"/>
        <end position="667"/>
    </location>
</feature>
<evidence type="ECO:0000256" key="1">
    <source>
        <dbReference type="ARBA" id="ARBA00004308"/>
    </source>
</evidence>
<dbReference type="SUPFAM" id="SSF48371">
    <property type="entry name" value="ARM repeat"/>
    <property type="match status" value="1"/>
</dbReference>
<dbReference type="GO" id="GO:0006886">
    <property type="term" value="P:intracellular protein transport"/>
    <property type="evidence" value="ECO:0007669"/>
    <property type="project" value="InterPro"/>
</dbReference>
<sequence>MTHDDNLLLSNAPVTSRFALPQRRSRFDHLDRQHHPEGSQVGQLPCRLEAHQRRDCARLFAPERRPSWRFTAFVRISGPSSVSHLVLNFRKRLCGNDSGVMGATLCPLFDLITVDVKSYKDLVVSFVSILQQVAERRLPKTHDYHQLPAPFINVGNLGIDKQSSEKMHMVVGDIFRKCDSTSNIGNAVLYECICCVSAIYPNPKLLEQAAQVISRFLKSDSHNLKYMGIDALGRLIKISPEIAEQHQLAVIDCLEDPDDTLKRKTFEPSNDNHYKTYIASRCVELSVQFAPSNQWFIQTMNKVFEHAGDLVNVKVAHNLMKLIAEGFGEDDDSADSQLRWSHICVICWVLGEYGTADGKYSASYITGKLCDVAEAYSNDESVKAYAVTAIMKIYAFEISAQRKVDILPECQSLVEELSASHSTDLQQRAYELQAVISLDAPAVESIMPSDASFEDIEIDKRLSFLNGYVQQALEKGAQPYIPENERSGMLNISNFSNQDQHEALTHGLRFEAYELPKPAVPSRIPPAAVASSTELVPVPEPSYAREIRQPASLPPVSDAGSSELKLRLDGVQRKWGRPTYSSPASNSSSSNSQKSANGVTQIDSVSTSNSKTRDTYESRRPQVEISPEKQKLASSLFGGSSKTERRPSSANHKVSKANIPASEKPQVPKAAAVHTEVNHEPSPDLLDLGDATSSTASTVDPFKQLEGLLDQTEVALTANHGAVGAAKTPDIMGIYADTSLRGLSSSVGDPLPTNRDEFNLASELSNVTRTAQSRVTQLNKGPNPKDSLEKDALVRQMGVTPTSQTQLV</sequence>
<dbReference type="Proteomes" id="UP000250321">
    <property type="component" value="Unassembled WGS sequence"/>
</dbReference>
<evidence type="ECO:0000259" key="6">
    <source>
        <dbReference type="Pfam" id="PF01602"/>
    </source>
</evidence>
<name>A0A314YQS0_PRUYE</name>
<evidence type="ECO:0000256" key="5">
    <source>
        <dbReference type="SAM" id="MobiDB-lite"/>
    </source>
</evidence>
<keyword evidence="8" id="KW-1185">Reference proteome</keyword>
<evidence type="ECO:0000256" key="3">
    <source>
        <dbReference type="ARBA" id="ARBA00022927"/>
    </source>
</evidence>
<comment type="caution">
    <text evidence="7">The sequence shown here is derived from an EMBL/GenBank/DDBJ whole genome shotgun (WGS) entry which is preliminary data.</text>
</comment>
<dbReference type="GO" id="GO:0016192">
    <property type="term" value="P:vesicle-mediated transport"/>
    <property type="evidence" value="ECO:0007669"/>
    <property type="project" value="InterPro"/>
</dbReference>
<feature type="domain" description="Clathrin/coatomer adaptor adaptin-like N-terminal" evidence="6">
    <location>
        <begin position="179"/>
        <end position="265"/>
    </location>
</feature>
<proteinExistence type="predicted"/>
<gene>
    <name evidence="7" type="ORF">Pyn_18978</name>
</gene>
<evidence type="ECO:0000313" key="7">
    <source>
        <dbReference type="EMBL" id="PQQ10692.1"/>
    </source>
</evidence>
<accession>A0A314YQS0</accession>
<dbReference type="GO" id="GO:0012505">
    <property type="term" value="C:endomembrane system"/>
    <property type="evidence" value="ECO:0007669"/>
    <property type="project" value="UniProtKB-SubCell"/>
</dbReference>
<keyword evidence="3" id="KW-0653">Protein transport</keyword>
<evidence type="ECO:0000256" key="4">
    <source>
        <dbReference type="ARBA" id="ARBA00023136"/>
    </source>
</evidence>
<dbReference type="EMBL" id="PJQY01000486">
    <property type="protein sequence ID" value="PQQ10692.1"/>
    <property type="molecule type" value="Genomic_DNA"/>
</dbReference>
<dbReference type="InterPro" id="IPR002553">
    <property type="entry name" value="Clathrin/coatomer_adapt-like_N"/>
</dbReference>
<organism evidence="7 8">
    <name type="scientific">Prunus yedoensis var. nudiflora</name>
    <dbReference type="NCBI Taxonomy" id="2094558"/>
    <lineage>
        <taxon>Eukaryota</taxon>
        <taxon>Viridiplantae</taxon>
        <taxon>Streptophyta</taxon>
        <taxon>Embryophyta</taxon>
        <taxon>Tracheophyta</taxon>
        <taxon>Spermatophyta</taxon>
        <taxon>Magnoliopsida</taxon>
        <taxon>eudicotyledons</taxon>
        <taxon>Gunneridae</taxon>
        <taxon>Pentapetalae</taxon>
        <taxon>rosids</taxon>
        <taxon>fabids</taxon>
        <taxon>Rosales</taxon>
        <taxon>Rosaceae</taxon>
        <taxon>Amygdaloideae</taxon>
        <taxon>Amygdaleae</taxon>
        <taxon>Prunus</taxon>
    </lineage>
</organism>
<feature type="compositionally biased region" description="Basic and acidic residues" evidence="5">
    <location>
        <begin position="611"/>
        <end position="631"/>
    </location>
</feature>
<protein>
    <submittedName>
        <fullName evidence="7">AP-4 complex subunit epsilon</fullName>
    </submittedName>
</protein>
<evidence type="ECO:0000313" key="8">
    <source>
        <dbReference type="Proteomes" id="UP000250321"/>
    </source>
</evidence>
<evidence type="ECO:0000256" key="2">
    <source>
        <dbReference type="ARBA" id="ARBA00022448"/>
    </source>
</evidence>
<dbReference type="PANTHER" id="PTHR22780">
    <property type="entry name" value="ADAPTIN, ALPHA/GAMMA/EPSILON"/>
    <property type="match status" value="1"/>
</dbReference>
<dbReference type="AlphaFoldDB" id="A0A314YQS0"/>
<keyword evidence="2" id="KW-0813">Transport</keyword>
<dbReference type="InterPro" id="IPR011989">
    <property type="entry name" value="ARM-like"/>
</dbReference>
<dbReference type="InterPro" id="IPR016024">
    <property type="entry name" value="ARM-type_fold"/>
</dbReference>
<keyword evidence="4" id="KW-0472">Membrane</keyword>
<reference evidence="7 8" key="1">
    <citation type="submission" date="2018-02" db="EMBL/GenBank/DDBJ databases">
        <title>Draft genome of wild Prunus yedoensis var. nudiflora.</title>
        <authorList>
            <person name="Baek S."/>
            <person name="Kim J.-H."/>
            <person name="Choi K."/>
            <person name="Kim G.-B."/>
            <person name="Cho A."/>
            <person name="Jang H."/>
            <person name="Shin C.-H."/>
            <person name="Yu H.-J."/>
            <person name="Mun J.-H."/>
        </authorList>
    </citation>
    <scope>NUCLEOTIDE SEQUENCE [LARGE SCALE GENOMIC DNA]</scope>
    <source>
        <strain evidence="8">cv. Jeju island</strain>
        <tissue evidence="7">Leaf</tissue>
    </source>
</reference>
<comment type="subcellular location">
    <subcellularLocation>
        <location evidence="1">Endomembrane system</location>
    </subcellularLocation>
</comment>